<evidence type="ECO:0000313" key="2">
    <source>
        <dbReference type="Proteomes" id="UP000233786"/>
    </source>
</evidence>
<sequence length="147" mass="16114">MIAIDDEKPCVALGCVASFPVRDEGMRIDAVDPEKEGIEPISLDAVTRDRFALDYYLPFLRALDFGGAANADLPVNDFNETFVATDFANFGLLLALPRALVVRLRGALAGNSPDSTKACTPSWTTCIVENFRCFRMALEWRPTGQVP</sequence>
<organism evidence="1 2">
    <name type="scientific">Saccharopolyspora spinosa</name>
    <dbReference type="NCBI Taxonomy" id="60894"/>
    <lineage>
        <taxon>Bacteria</taxon>
        <taxon>Bacillati</taxon>
        <taxon>Actinomycetota</taxon>
        <taxon>Actinomycetes</taxon>
        <taxon>Pseudonocardiales</taxon>
        <taxon>Pseudonocardiaceae</taxon>
        <taxon>Saccharopolyspora</taxon>
    </lineage>
</organism>
<dbReference type="AlphaFoldDB" id="A0A2N3XWB2"/>
<dbReference type="RefSeq" id="WP_010695612.1">
    <property type="nucleotide sequence ID" value="NZ_CP061007.1"/>
</dbReference>
<evidence type="ECO:0000313" key="1">
    <source>
        <dbReference type="EMBL" id="PKW14966.1"/>
    </source>
</evidence>
<dbReference type="EMBL" id="PJNB01000001">
    <property type="protein sequence ID" value="PKW14966.1"/>
    <property type="molecule type" value="Genomic_DNA"/>
</dbReference>
<gene>
    <name evidence="1" type="ORF">A8926_2623</name>
</gene>
<name>A0A2N3XWB2_SACSN</name>
<comment type="caution">
    <text evidence="1">The sequence shown here is derived from an EMBL/GenBank/DDBJ whole genome shotgun (WGS) entry which is preliminary data.</text>
</comment>
<proteinExistence type="predicted"/>
<dbReference type="STRING" id="994479.GCA_000194155_02817"/>
<dbReference type="OrthoDB" id="4528954at2"/>
<protein>
    <submittedName>
        <fullName evidence="1">Uncharacterized protein</fullName>
    </submittedName>
</protein>
<accession>A0A2N3XWB2</accession>
<dbReference type="Proteomes" id="UP000233786">
    <property type="component" value="Unassembled WGS sequence"/>
</dbReference>
<keyword evidence="2" id="KW-1185">Reference proteome</keyword>
<reference evidence="1" key="1">
    <citation type="submission" date="2017-12" db="EMBL/GenBank/DDBJ databases">
        <title>Sequencing the genomes of 1000 Actinobacteria strains.</title>
        <authorList>
            <person name="Klenk H.-P."/>
        </authorList>
    </citation>
    <scope>NUCLEOTIDE SEQUENCE [LARGE SCALE GENOMIC DNA]</scope>
    <source>
        <strain evidence="1">DSM 44228</strain>
    </source>
</reference>